<keyword evidence="2" id="KW-1185">Reference proteome</keyword>
<evidence type="ECO:0000313" key="2">
    <source>
        <dbReference type="Proteomes" id="UP000000752"/>
    </source>
</evidence>
<accession>O59024</accession>
<dbReference type="AlphaFoldDB" id="O59024"/>
<organism evidence="1 2">
    <name type="scientific">Pyrococcus horikoshii (strain ATCC 700860 / DSM 12428 / JCM 9974 / NBRC 100139 / OT-3)</name>
    <dbReference type="NCBI Taxonomy" id="70601"/>
    <lineage>
        <taxon>Archaea</taxon>
        <taxon>Methanobacteriati</taxon>
        <taxon>Methanobacteriota</taxon>
        <taxon>Thermococci</taxon>
        <taxon>Thermococcales</taxon>
        <taxon>Thermococcaceae</taxon>
        <taxon>Pyrococcus</taxon>
    </lineage>
</organism>
<sequence>MSLGIWAWDNPSPSPSCIFLDNPSFLLCKFLCSFFIIEWAYRLRWILKCWIFFVNYRLSYYSDNFLFYPSFPEFIPQRLLNHVTYPSLAHRPGNIHGLGWYSMKGLSRIHMKENRPNLRSVTVSYNDFVTPRNYLSYLFSRFPYVLHHLIISPFLPSLLECVSSQGDNNSLGHEISPRTLWKSFNKSLC</sequence>
<name>O59024_PYRHO</name>
<gene>
    <name evidence="1" type="ordered locus">PH1281</name>
</gene>
<dbReference type="EnsemblBacteria" id="BAA30384">
    <property type="protein sequence ID" value="BAA30384"/>
    <property type="gene ID" value="BAA30384"/>
</dbReference>
<dbReference type="EMBL" id="BA000001">
    <property type="protein sequence ID" value="BAA30384.1"/>
    <property type="molecule type" value="Genomic_DNA"/>
</dbReference>
<dbReference type="Proteomes" id="UP000000752">
    <property type="component" value="Chromosome"/>
</dbReference>
<reference evidence="1 2" key="1">
    <citation type="journal article" date="1998" name="DNA Res.">
        <title>Complete sequence and gene organization of the genome of a hyper-thermophilic archaebacterium, Pyrococcus horikoshii OT3.</title>
        <authorList>
            <person name="Kawarabayasi Y."/>
            <person name="Sawada M."/>
            <person name="Horikawa H."/>
            <person name="Haikawa Y."/>
            <person name="Hino Y."/>
            <person name="Yamamoto S."/>
            <person name="Sekine M."/>
            <person name="Baba S."/>
            <person name="Kosugi H."/>
            <person name="Hosoyama A."/>
            <person name="Nagai Y."/>
            <person name="Sakai M."/>
            <person name="Ogura K."/>
            <person name="Otuka R."/>
            <person name="Nakazawa H."/>
            <person name="Takamiya M."/>
            <person name="Ohfuku Y."/>
            <person name="Funahashi T."/>
            <person name="Tanaka T."/>
            <person name="Kudoh Y."/>
            <person name="Yamazaki J."/>
            <person name="Kushida N."/>
            <person name="Oguchi A."/>
            <person name="Aoki K."/>
            <person name="Nakamura Y."/>
            <person name="Robb T.F."/>
            <person name="Horikoshi K."/>
            <person name="Masuchi Y."/>
            <person name="Shizuya H."/>
            <person name="Kikuchi H."/>
        </authorList>
    </citation>
    <scope>NUCLEOTIDE SEQUENCE [LARGE SCALE GENOMIC DNA]</scope>
    <source>
        <strain evidence="2">ATCC 700860 / DSM 12428 / JCM 9974 / NBRC 100139 / OT-3</strain>
    </source>
</reference>
<protein>
    <submittedName>
        <fullName evidence="1">Uncharacterized protein</fullName>
    </submittedName>
</protein>
<dbReference type="KEGG" id="pho:PH1281"/>
<proteinExistence type="predicted"/>
<dbReference type="PIR" id="F71073">
    <property type="entry name" value="F71073"/>
</dbReference>
<evidence type="ECO:0000313" key="1">
    <source>
        <dbReference type="EMBL" id="BAA30384.1"/>
    </source>
</evidence>